<gene>
    <name evidence="4" type="ORF">GCM10022240_26530</name>
</gene>
<dbReference type="RefSeq" id="WP_344784412.1">
    <property type="nucleotide sequence ID" value="NZ_BAABAF010000009.1"/>
</dbReference>
<reference evidence="5" key="1">
    <citation type="journal article" date="2019" name="Int. J. Syst. Evol. Microbiol.">
        <title>The Global Catalogue of Microorganisms (GCM) 10K type strain sequencing project: providing services to taxonomists for standard genome sequencing and annotation.</title>
        <authorList>
            <consortium name="The Broad Institute Genomics Platform"/>
            <consortium name="The Broad Institute Genome Sequencing Center for Infectious Disease"/>
            <person name="Wu L."/>
            <person name="Ma J."/>
        </authorList>
    </citation>
    <scope>NUCLEOTIDE SEQUENCE [LARGE SCALE GENOMIC DNA]</scope>
    <source>
        <strain evidence="5">JCM 16950</strain>
    </source>
</reference>
<accession>A0ABP7GXB2</accession>
<dbReference type="EMBL" id="BAABAF010000009">
    <property type="protein sequence ID" value="GAA3773291.1"/>
    <property type="molecule type" value="Genomic_DNA"/>
</dbReference>
<evidence type="ECO:0000256" key="1">
    <source>
        <dbReference type="ARBA" id="ARBA00022759"/>
    </source>
</evidence>
<dbReference type="InterPro" id="IPR044094">
    <property type="entry name" value="AtsA-like_MBL-fold"/>
</dbReference>
<keyword evidence="5" id="KW-1185">Reference proteome</keyword>
<dbReference type="CDD" id="cd07719">
    <property type="entry name" value="arylsulfatase_AtsA-like_MBL-fold"/>
    <property type="match status" value="1"/>
</dbReference>
<dbReference type="PANTHER" id="PTHR46018:SF2">
    <property type="entry name" value="ZINC PHOSPHODIESTERASE ELAC PROTEIN 1"/>
    <property type="match status" value="1"/>
</dbReference>
<dbReference type="Gene3D" id="3.60.15.10">
    <property type="entry name" value="Ribonuclease Z/Hydroxyacylglutathione hydrolase-like"/>
    <property type="match status" value="1"/>
</dbReference>
<evidence type="ECO:0000256" key="2">
    <source>
        <dbReference type="ARBA" id="ARBA00022801"/>
    </source>
</evidence>
<dbReference type="InterPro" id="IPR036866">
    <property type="entry name" value="RibonucZ/Hydroxyglut_hydro"/>
</dbReference>
<name>A0ABP7GXB2_9MICO</name>
<dbReference type="Pfam" id="PF00753">
    <property type="entry name" value="Lactamase_B"/>
    <property type="match status" value="1"/>
</dbReference>
<dbReference type="PANTHER" id="PTHR46018">
    <property type="entry name" value="ZINC PHOSPHODIESTERASE ELAC PROTEIN 1"/>
    <property type="match status" value="1"/>
</dbReference>
<evidence type="ECO:0000313" key="5">
    <source>
        <dbReference type="Proteomes" id="UP001500540"/>
    </source>
</evidence>
<evidence type="ECO:0000259" key="3">
    <source>
        <dbReference type="SMART" id="SM00849"/>
    </source>
</evidence>
<organism evidence="4 5">
    <name type="scientific">Microbacterium kribbense</name>
    <dbReference type="NCBI Taxonomy" id="433645"/>
    <lineage>
        <taxon>Bacteria</taxon>
        <taxon>Bacillati</taxon>
        <taxon>Actinomycetota</taxon>
        <taxon>Actinomycetes</taxon>
        <taxon>Micrococcales</taxon>
        <taxon>Microbacteriaceae</taxon>
        <taxon>Microbacterium</taxon>
    </lineage>
</organism>
<protein>
    <submittedName>
        <fullName evidence="4">MBL fold metallo-hydrolase</fullName>
    </submittedName>
</protein>
<keyword evidence="1" id="KW-0255">Endonuclease</keyword>
<comment type="caution">
    <text evidence="4">The sequence shown here is derived from an EMBL/GenBank/DDBJ whole genome shotgun (WGS) entry which is preliminary data.</text>
</comment>
<dbReference type="Proteomes" id="UP001500540">
    <property type="component" value="Unassembled WGS sequence"/>
</dbReference>
<keyword evidence="1" id="KW-0540">Nuclease</keyword>
<proteinExistence type="predicted"/>
<dbReference type="SMART" id="SM00849">
    <property type="entry name" value="Lactamase_B"/>
    <property type="match status" value="1"/>
</dbReference>
<sequence length="277" mass="29360">MRLVLLGTGGGPRPSGTRFPSSQALVIGDRVIVVDCGNGVAKQLSSAGISPRNLSDLLLTHHHVDHSADLGYLPLISWVEGRSETIGIYGPPPTVGALESILDGYEEDLRKRTASTGRPPFRPMLDPHDIVVPGLVFEDDDVRVTAAFVDHPPFEIALGYRIDSASGSVVVSGDTAPSPNLVDLARGADVLIHEVVHPSAITKLQNGTNASTIADHIRRNHTMLADVGAIAEQAGVRTLVLSHLVPHDVDDGDWLAGLGGFSGRTVVGRDLLEVDIR</sequence>
<evidence type="ECO:0000313" key="4">
    <source>
        <dbReference type="EMBL" id="GAA3773291.1"/>
    </source>
</evidence>
<dbReference type="SUPFAM" id="SSF56281">
    <property type="entry name" value="Metallo-hydrolase/oxidoreductase"/>
    <property type="match status" value="1"/>
</dbReference>
<feature type="domain" description="Metallo-beta-lactamase" evidence="3">
    <location>
        <begin position="20"/>
        <end position="216"/>
    </location>
</feature>
<keyword evidence="2" id="KW-0378">Hydrolase</keyword>
<dbReference type="InterPro" id="IPR001279">
    <property type="entry name" value="Metallo-B-lactamas"/>
</dbReference>